<keyword evidence="2" id="KW-1015">Disulfide bond</keyword>
<keyword evidence="4" id="KW-1133">Transmembrane helix</keyword>
<feature type="region of interest" description="Disordered" evidence="3">
    <location>
        <begin position="653"/>
        <end position="695"/>
    </location>
</feature>
<name>A0ABP0MHM3_9DINO</name>
<evidence type="ECO:0000256" key="3">
    <source>
        <dbReference type="SAM" id="MobiDB-lite"/>
    </source>
</evidence>
<evidence type="ECO:0000313" key="7">
    <source>
        <dbReference type="Proteomes" id="UP001642484"/>
    </source>
</evidence>
<evidence type="ECO:0000256" key="4">
    <source>
        <dbReference type="SAM" id="Phobius"/>
    </source>
</evidence>
<accession>A0ABP0MHM3</accession>
<sequence>MRLLWALVFSSLPWLRATVLLIGCECPSGYDKIASDTDCSTTASNMGQTYGGVRNKAHGFQEAPEGCWQLRSTLVVYWSTGVGLNCNYDKSYVICEVAPTTTSSTFTSFTTSSSTATATTLTVTTATSSSSSSTTSSTSSSSSSTSQSSTSSSSTSSSTSSSSSSTSSSSSSSWSTSTSSQTMSSTSTSQSNTTTVTSTTTTTYSTSSSVSSSVTSTTSTQSRTSVTSSTSHTISSTASSVTATTVMLSTTTASTFREHNVSNETATTLGGGVSASTTTPSEDNLSESNTTSQASGQWTSHQVSFALDGCYSRDVLSWQGLGKISWVRWPAVVFGAFLAFSVLLILCICCSSPPLISLSMLELGRGESVQQALRHKRKLRGWRASIIHRCTMYIRCYKASLCERTLSLVQESTVSARQTWADARETNAMIASVRAQGIYILESFGNAGLSERFRMLWPPMQPWRQVFYFSFYSSKNERLARLLLRLALSALLAALARQLVFGAFSADAEDAAPEVCGQRPEGLAEVLPLALICHGIARLSSSLLDAACMLQRGCLCCRWVAVSQGLLSSVVIVILFLSNTSDADGLWWMFCFLLILLLDLALVPFVATFLLAAVSTCLVDRGVVNSLLEEFPNHDAPVQAQPAAAAKITINSEPSVVEEPHPSLLRSPSKDSKEQNKVHGGGQVLSVLPGMNEEA</sequence>
<evidence type="ECO:0008006" key="8">
    <source>
        <dbReference type="Google" id="ProtNLM"/>
    </source>
</evidence>
<evidence type="ECO:0000256" key="2">
    <source>
        <dbReference type="ARBA" id="ARBA00023157"/>
    </source>
</evidence>
<proteinExistence type="predicted"/>
<feature type="compositionally biased region" description="Basic and acidic residues" evidence="3">
    <location>
        <begin position="668"/>
        <end position="677"/>
    </location>
</feature>
<dbReference type="PANTHER" id="PTHR23301">
    <property type="entry name" value="CHITIN BINDING PERITROPHIN-A"/>
    <property type="match status" value="1"/>
</dbReference>
<feature type="compositionally biased region" description="Polar residues" evidence="3">
    <location>
        <begin position="262"/>
        <end position="295"/>
    </location>
</feature>
<feature type="region of interest" description="Disordered" evidence="3">
    <location>
        <begin position="255"/>
        <end position="295"/>
    </location>
</feature>
<comment type="caution">
    <text evidence="6">The sequence shown here is derived from an EMBL/GenBank/DDBJ whole genome shotgun (WGS) entry which is preliminary data.</text>
</comment>
<feature type="region of interest" description="Disordered" evidence="3">
    <location>
        <begin position="127"/>
        <end position="234"/>
    </location>
</feature>
<feature type="transmembrane region" description="Helical" evidence="4">
    <location>
        <begin position="329"/>
        <end position="350"/>
    </location>
</feature>
<feature type="chain" id="PRO_5046102627" description="Membrane-associated protein" evidence="5">
    <location>
        <begin position="18"/>
        <end position="695"/>
    </location>
</feature>
<dbReference type="Proteomes" id="UP001642484">
    <property type="component" value="Unassembled WGS sequence"/>
</dbReference>
<keyword evidence="7" id="KW-1185">Reference proteome</keyword>
<keyword evidence="5" id="KW-0732">Signal</keyword>
<keyword evidence="1" id="KW-0147">Chitin-binding</keyword>
<gene>
    <name evidence="6" type="ORF">CCMP2556_LOCUS25929</name>
</gene>
<feature type="transmembrane region" description="Helical" evidence="4">
    <location>
        <begin position="559"/>
        <end position="580"/>
    </location>
</feature>
<keyword evidence="4" id="KW-0472">Membrane</keyword>
<organism evidence="6 7">
    <name type="scientific">Durusdinium trenchii</name>
    <dbReference type="NCBI Taxonomy" id="1381693"/>
    <lineage>
        <taxon>Eukaryota</taxon>
        <taxon>Sar</taxon>
        <taxon>Alveolata</taxon>
        <taxon>Dinophyceae</taxon>
        <taxon>Suessiales</taxon>
        <taxon>Symbiodiniaceae</taxon>
        <taxon>Durusdinium</taxon>
    </lineage>
</organism>
<feature type="signal peptide" evidence="5">
    <location>
        <begin position="1"/>
        <end position="17"/>
    </location>
</feature>
<dbReference type="InterPro" id="IPR051940">
    <property type="entry name" value="Chitin_bind-dev_reg"/>
</dbReference>
<feature type="transmembrane region" description="Helical" evidence="4">
    <location>
        <begin position="586"/>
        <end position="612"/>
    </location>
</feature>
<evidence type="ECO:0000313" key="6">
    <source>
        <dbReference type="EMBL" id="CAK9050967.1"/>
    </source>
</evidence>
<dbReference type="EMBL" id="CAXAMN010017713">
    <property type="protein sequence ID" value="CAK9050967.1"/>
    <property type="molecule type" value="Genomic_DNA"/>
</dbReference>
<keyword evidence="4" id="KW-0812">Transmembrane</keyword>
<reference evidence="6 7" key="1">
    <citation type="submission" date="2024-02" db="EMBL/GenBank/DDBJ databases">
        <authorList>
            <person name="Chen Y."/>
            <person name="Shah S."/>
            <person name="Dougan E. K."/>
            <person name="Thang M."/>
            <person name="Chan C."/>
        </authorList>
    </citation>
    <scope>NUCLEOTIDE SEQUENCE [LARGE SCALE GENOMIC DNA]</scope>
</reference>
<evidence type="ECO:0000256" key="1">
    <source>
        <dbReference type="ARBA" id="ARBA00022669"/>
    </source>
</evidence>
<dbReference type="PANTHER" id="PTHR23301:SF0">
    <property type="entry name" value="CHITIN-BINDING TYPE-2 DOMAIN-CONTAINING PROTEIN-RELATED"/>
    <property type="match status" value="1"/>
</dbReference>
<protein>
    <recommendedName>
        <fullName evidence="8">Membrane-associated protein</fullName>
    </recommendedName>
</protein>
<evidence type="ECO:0000256" key="5">
    <source>
        <dbReference type="SAM" id="SignalP"/>
    </source>
</evidence>